<protein>
    <submittedName>
        <fullName evidence="2">Uncharacterized protein</fullName>
    </submittedName>
</protein>
<accession>A0A4Z2B4B7</accession>
<reference evidence="2 3" key="1">
    <citation type="submission" date="2019-04" db="EMBL/GenBank/DDBJ databases">
        <title>The sequence and de novo assembly of Takifugu bimaculatus genome using PacBio and Hi-C technologies.</title>
        <authorList>
            <person name="Xu P."/>
            <person name="Liu B."/>
            <person name="Zhou Z."/>
        </authorList>
    </citation>
    <scope>NUCLEOTIDE SEQUENCE [LARGE SCALE GENOMIC DNA]</scope>
    <source>
        <strain evidence="2">TB-2018</strain>
        <tissue evidence="2">Muscle</tissue>
    </source>
</reference>
<keyword evidence="3" id="KW-1185">Reference proteome</keyword>
<evidence type="ECO:0000313" key="2">
    <source>
        <dbReference type="EMBL" id="TNM87203.1"/>
    </source>
</evidence>
<gene>
    <name evidence="2" type="ORF">fugu_007433</name>
</gene>
<proteinExistence type="predicted"/>
<dbReference type="InterPro" id="IPR013761">
    <property type="entry name" value="SAM/pointed_sf"/>
</dbReference>
<name>A0A4Z2B4B7_9TELE</name>
<sequence>MGGLFTDGEESATANPAEDISKWSVEDVCGFISSLAGCAEYTQVARRVGRLFYMTGFPLAFPFAPSAVLRTAERDRDSLTGASDAPLPLSLSLQNRLISTSSSSSPYSGPRPASSSPKQENGSVVGGRYEAKTPS</sequence>
<dbReference type="Gene3D" id="1.10.150.50">
    <property type="entry name" value="Transcription Factor, Ets-1"/>
    <property type="match status" value="1"/>
</dbReference>
<comment type="caution">
    <text evidence="2">The sequence shown here is derived from an EMBL/GenBank/DDBJ whole genome shotgun (WGS) entry which is preliminary data.</text>
</comment>
<organism evidence="2 3">
    <name type="scientific">Takifugu bimaculatus</name>
    <dbReference type="NCBI Taxonomy" id="433685"/>
    <lineage>
        <taxon>Eukaryota</taxon>
        <taxon>Metazoa</taxon>
        <taxon>Chordata</taxon>
        <taxon>Craniata</taxon>
        <taxon>Vertebrata</taxon>
        <taxon>Euteleostomi</taxon>
        <taxon>Actinopterygii</taxon>
        <taxon>Neopterygii</taxon>
        <taxon>Teleostei</taxon>
        <taxon>Neoteleostei</taxon>
        <taxon>Acanthomorphata</taxon>
        <taxon>Eupercaria</taxon>
        <taxon>Tetraodontiformes</taxon>
        <taxon>Tetradontoidea</taxon>
        <taxon>Tetraodontidae</taxon>
        <taxon>Takifugu</taxon>
    </lineage>
</organism>
<dbReference type="EMBL" id="SWLE01000020">
    <property type="protein sequence ID" value="TNM87203.1"/>
    <property type="molecule type" value="Genomic_DNA"/>
</dbReference>
<feature type="region of interest" description="Disordered" evidence="1">
    <location>
        <begin position="99"/>
        <end position="135"/>
    </location>
</feature>
<feature type="compositionally biased region" description="Low complexity" evidence="1">
    <location>
        <begin position="99"/>
        <end position="117"/>
    </location>
</feature>
<evidence type="ECO:0000256" key="1">
    <source>
        <dbReference type="SAM" id="MobiDB-lite"/>
    </source>
</evidence>
<evidence type="ECO:0000313" key="3">
    <source>
        <dbReference type="Proteomes" id="UP000516260"/>
    </source>
</evidence>
<dbReference type="AlphaFoldDB" id="A0A4Z2B4B7"/>
<dbReference type="Proteomes" id="UP000516260">
    <property type="component" value="Chromosome 7"/>
</dbReference>